<name>A0AA47A4P9_RHORH</name>
<dbReference type="SUPFAM" id="SSF54427">
    <property type="entry name" value="NTF2-like"/>
    <property type="match status" value="1"/>
</dbReference>
<evidence type="ECO:0000313" key="2">
    <source>
        <dbReference type="Proteomes" id="UP001162740"/>
    </source>
</evidence>
<dbReference type="EMBL" id="CP083974">
    <property type="protein sequence ID" value="UZF44274.1"/>
    <property type="molecule type" value="Genomic_DNA"/>
</dbReference>
<proteinExistence type="predicted"/>
<organism evidence="1 2">
    <name type="scientific">Rhodococcus rhodochrous</name>
    <dbReference type="NCBI Taxonomy" id="1829"/>
    <lineage>
        <taxon>Bacteria</taxon>
        <taxon>Bacillati</taxon>
        <taxon>Actinomycetota</taxon>
        <taxon>Actinomycetes</taxon>
        <taxon>Mycobacteriales</taxon>
        <taxon>Nocardiaceae</taxon>
        <taxon>Rhodococcus</taxon>
    </lineage>
</organism>
<sequence>MALKDDHRNNSPYPLRHFGTNVFLTGSDHGSASFTSYLFVTKIVDGRPHNVSNGVVRGSVRSVEGALAFSSVQVVLDTQESVRFADHVGAAQATP</sequence>
<accession>A0AA47A4P9</accession>
<evidence type="ECO:0000313" key="1">
    <source>
        <dbReference type="EMBL" id="UZF44274.1"/>
    </source>
</evidence>
<protein>
    <submittedName>
        <fullName evidence="1">Uncharacterized protein</fullName>
    </submittedName>
</protein>
<dbReference type="Gene3D" id="3.10.450.50">
    <property type="match status" value="1"/>
</dbReference>
<dbReference type="Proteomes" id="UP001162740">
    <property type="component" value="Chromosome"/>
</dbReference>
<reference evidence="1 2" key="1">
    <citation type="journal article" date="2021" name="Front. Microbiol.">
        <title>Bacterial Transformation of Aromatic Monomers in Softwood Black Liquor.</title>
        <authorList>
            <person name="Navas L.E."/>
            <person name="Dexter G."/>
            <person name="Liu J."/>
            <person name="Levy-Booth D."/>
            <person name="Cho M."/>
            <person name="Jang S.K."/>
            <person name="Mansfield S.D."/>
            <person name="Renneckar S."/>
            <person name="Mohn W.W."/>
            <person name="Eltis L.D."/>
        </authorList>
    </citation>
    <scope>NUCLEOTIDE SEQUENCE [LARGE SCALE GENOMIC DNA]</scope>
    <source>
        <strain evidence="1 2">GD02</strain>
    </source>
</reference>
<dbReference type="AlphaFoldDB" id="A0AA47A4P9"/>
<gene>
    <name evidence="1" type="ORF">KUM34_020815</name>
</gene>
<dbReference type="RefSeq" id="WP_183070561.1">
    <property type="nucleotide sequence ID" value="NZ_CP083974.1"/>
</dbReference>
<dbReference type="InterPro" id="IPR032710">
    <property type="entry name" value="NTF2-like_dom_sf"/>
</dbReference>